<feature type="transmembrane region" description="Helical" evidence="9">
    <location>
        <begin position="288"/>
        <end position="308"/>
    </location>
</feature>
<evidence type="ECO:0000256" key="4">
    <source>
        <dbReference type="ARBA" id="ARBA00022729"/>
    </source>
</evidence>
<dbReference type="Pfam" id="PF08263">
    <property type="entry name" value="LRRNT_2"/>
    <property type="match status" value="1"/>
</dbReference>
<dbReference type="GO" id="GO:0004672">
    <property type="term" value="F:protein kinase activity"/>
    <property type="evidence" value="ECO:0007669"/>
    <property type="project" value="InterPro"/>
</dbReference>
<dbReference type="Gene3D" id="1.10.510.10">
    <property type="entry name" value="Transferase(Phosphotransferase) domain 1"/>
    <property type="match status" value="1"/>
</dbReference>
<evidence type="ECO:0000256" key="2">
    <source>
        <dbReference type="ARBA" id="ARBA00022614"/>
    </source>
</evidence>
<dbReference type="GO" id="GO:0016020">
    <property type="term" value="C:membrane"/>
    <property type="evidence" value="ECO:0007669"/>
    <property type="project" value="UniProtKB-SubCell"/>
</dbReference>
<feature type="region of interest" description="Disordered" evidence="8">
    <location>
        <begin position="333"/>
        <end position="367"/>
    </location>
</feature>
<proteinExistence type="predicted"/>
<dbReference type="PANTHER" id="PTHR48007">
    <property type="entry name" value="LEUCINE-RICH REPEAT RECEPTOR-LIKE PROTEIN KINASE PXC1"/>
    <property type="match status" value="1"/>
</dbReference>
<keyword evidence="12" id="KW-1185">Reference proteome</keyword>
<comment type="caution">
    <text evidence="11">The sequence shown here is derived from an EMBL/GenBank/DDBJ whole genome shotgun (WGS) entry which is preliminary data.</text>
</comment>
<sequence length="696" mass="74810">MKKANELKKKNKRLITEGRVDERMRKTKVAFAFVFYLLIHLMVLAQPAAADGTAASMTDATALLRLKDSFKDAADALSSWSSSTPPCGPPSHWFGVICLHGIVIGLRLADLGLSGTINVDALSHFKGLRSVSLNNNNLSGPLPPGLASVRTMRSFFLSHNRFDGEIPDAVFSSMSRLKKLWLDHNQFSGPIPTSIFNATKLTELRLDDNAFDGLIPSLNLSSLKSFNASNNRLTGPIPASLARFDASSFAGNPDLCGPPLSSTPCPTTSPAPTMVELPKEQSNFGKTLAILVGIAVAVAALIAIVTLLRGRRREDKFDTLSMVASAEAMESAAVAAPPQVPGSIQKQAEESGSRHKRSGSRRGTGTAAVRGAAELVMINEDNGAFSLTDMMKATAEVLGNGGLGSAYKAAMANGLTVVVKRMRDANRIGKEAFDGEMRRIGKLRHPNVLTPLAYHYRKEEKLIVSEYVPMGSLRYVLHGMPHATPFNSPKHPLFVVSSVTWPGDRGPNYHALDWPTRLKIARGMARGMAYLHAELASLDVPHGNLKSANVLLGDDFEPMITDHGLAALVGAAQASQVMFSYRTPEGTQHRLVSPKSDVYCLGIVILELITGKFPSQYINNTKGGTDVVQWAASAIAEKREAELLDRVIASHPSTGDMVRLLRVGAACVDPDPEQRPEMADVAVLIGEIADGAAVEQ</sequence>
<dbReference type="InterPro" id="IPR000719">
    <property type="entry name" value="Prot_kinase_dom"/>
</dbReference>
<dbReference type="STRING" id="52838.A0A4S8KG45"/>
<dbReference type="InterPro" id="IPR013210">
    <property type="entry name" value="LRR_N_plant-typ"/>
</dbReference>
<dbReference type="PROSITE" id="PS50011">
    <property type="entry name" value="PROTEIN_KINASE_DOM"/>
    <property type="match status" value="1"/>
</dbReference>
<dbReference type="InterPro" id="IPR001245">
    <property type="entry name" value="Ser-Thr/Tyr_kinase_cat_dom"/>
</dbReference>
<dbReference type="PANTHER" id="PTHR48007:SF11">
    <property type="entry name" value="OS11G0620500 PROTEIN"/>
    <property type="match status" value="1"/>
</dbReference>
<keyword evidence="6 9" id="KW-1133">Transmembrane helix</keyword>
<organism evidence="11 12">
    <name type="scientific">Musa balbisiana</name>
    <name type="common">Banana</name>
    <dbReference type="NCBI Taxonomy" id="52838"/>
    <lineage>
        <taxon>Eukaryota</taxon>
        <taxon>Viridiplantae</taxon>
        <taxon>Streptophyta</taxon>
        <taxon>Embryophyta</taxon>
        <taxon>Tracheophyta</taxon>
        <taxon>Spermatophyta</taxon>
        <taxon>Magnoliopsida</taxon>
        <taxon>Liliopsida</taxon>
        <taxon>Zingiberales</taxon>
        <taxon>Musaceae</taxon>
        <taxon>Musa</taxon>
    </lineage>
</organism>
<evidence type="ECO:0000313" key="12">
    <source>
        <dbReference type="Proteomes" id="UP000317650"/>
    </source>
</evidence>
<reference evidence="11 12" key="1">
    <citation type="journal article" date="2019" name="Nat. Plants">
        <title>Genome sequencing of Musa balbisiana reveals subgenome evolution and function divergence in polyploid bananas.</title>
        <authorList>
            <person name="Yao X."/>
        </authorList>
    </citation>
    <scope>NUCLEOTIDE SEQUENCE [LARGE SCALE GENOMIC DNA]</scope>
    <source>
        <strain evidence="12">cv. DH-PKW</strain>
        <tissue evidence="11">Leaves</tissue>
    </source>
</reference>
<keyword evidence="2" id="KW-0433">Leucine-rich repeat</keyword>
<dbReference type="Gene3D" id="3.30.200.20">
    <property type="entry name" value="Phosphorylase Kinase, domain 1"/>
    <property type="match status" value="1"/>
</dbReference>
<keyword evidence="3 9" id="KW-0812">Transmembrane</keyword>
<feature type="domain" description="Protein kinase" evidence="10">
    <location>
        <begin position="392"/>
        <end position="685"/>
    </location>
</feature>
<evidence type="ECO:0000256" key="6">
    <source>
        <dbReference type="ARBA" id="ARBA00022989"/>
    </source>
</evidence>
<protein>
    <recommendedName>
        <fullName evidence="10">Protein kinase domain-containing protein</fullName>
    </recommendedName>
</protein>
<dbReference type="InterPro" id="IPR046959">
    <property type="entry name" value="PRK1-6/SRF4-like"/>
</dbReference>
<dbReference type="Gene3D" id="3.80.10.10">
    <property type="entry name" value="Ribonuclease Inhibitor"/>
    <property type="match status" value="2"/>
</dbReference>
<dbReference type="GO" id="GO:0005524">
    <property type="term" value="F:ATP binding"/>
    <property type="evidence" value="ECO:0007669"/>
    <property type="project" value="InterPro"/>
</dbReference>
<dbReference type="InterPro" id="IPR011009">
    <property type="entry name" value="Kinase-like_dom_sf"/>
</dbReference>
<dbReference type="EMBL" id="PYDT01000001">
    <property type="protein sequence ID" value="THU74239.1"/>
    <property type="molecule type" value="Genomic_DNA"/>
</dbReference>
<evidence type="ECO:0000256" key="3">
    <source>
        <dbReference type="ARBA" id="ARBA00022692"/>
    </source>
</evidence>
<keyword evidence="4" id="KW-0732">Signal</keyword>
<evidence type="ECO:0000313" key="11">
    <source>
        <dbReference type="EMBL" id="THU74239.1"/>
    </source>
</evidence>
<evidence type="ECO:0000256" key="9">
    <source>
        <dbReference type="SAM" id="Phobius"/>
    </source>
</evidence>
<comment type="subcellular location">
    <subcellularLocation>
        <location evidence="1">Membrane</location>
    </subcellularLocation>
</comment>
<evidence type="ECO:0000259" key="10">
    <source>
        <dbReference type="PROSITE" id="PS50011"/>
    </source>
</evidence>
<evidence type="ECO:0000256" key="8">
    <source>
        <dbReference type="SAM" id="MobiDB-lite"/>
    </source>
</evidence>
<evidence type="ECO:0000256" key="5">
    <source>
        <dbReference type="ARBA" id="ARBA00022737"/>
    </source>
</evidence>
<dbReference type="InterPro" id="IPR001611">
    <property type="entry name" value="Leu-rich_rpt"/>
</dbReference>
<accession>A0A4S8KG45</accession>
<evidence type="ECO:0000256" key="1">
    <source>
        <dbReference type="ARBA" id="ARBA00004370"/>
    </source>
</evidence>
<dbReference type="Proteomes" id="UP000317650">
    <property type="component" value="Chromosome 4"/>
</dbReference>
<dbReference type="InterPro" id="IPR032675">
    <property type="entry name" value="LRR_dom_sf"/>
</dbReference>
<evidence type="ECO:0000256" key="7">
    <source>
        <dbReference type="ARBA" id="ARBA00023136"/>
    </source>
</evidence>
<dbReference type="SUPFAM" id="SSF52058">
    <property type="entry name" value="L domain-like"/>
    <property type="match status" value="1"/>
</dbReference>
<keyword evidence="5" id="KW-0677">Repeat</keyword>
<gene>
    <name evidence="11" type="ORF">C4D60_Mb04t31280</name>
</gene>
<name>A0A4S8KG45_MUSBA</name>
<dbReference type="FunFam" id="3.80.10.10:FF:000400">
    <property type="entry name" value="Nuclear pore complex protein NUP107"/>
    <property type="match status" value="1"/>
</dbReference>
<dbReference type="AlphaFoldDB" id="A0A4S8KG45"/>
<dbReference type="SUPFAM" id="SSF56112">
    <property type="entry name" value="Protein kinase-like (PK-like)"/>
    <property type="match status" value="1"/>
</dbReference>
<dbReference type="Pfam" id="PF00560">
    <property type="entry name" value="LRR_1"/>
    <property type="match status" value="3"/>
</dbReference>
<keyword evidence="7 9" id="KW-0472">Membrane</keyword>
<dbReference type="Pfam" id="PF07714">
    <property type="entry name" value="PK_Tyr_Ser-Thr"/>
    <property type="match status" value="1"/>
</dbReference>